<evidence type="ECO:0000256" key="4">
    <source>
        <dbReference type="ARBA" id="ARBA00022475"/>
    </source>
</evidence>
<comment type="subcellular location">
    <subcellularLocation>
        <location evidence="2 10">Cell membrane</location>
        <topology evidence="2 10">Multi-pass membrane protein</topology>
    </subcellularLocation>
</comment>
<feature type="transmembrane region" description="Helical" evidence="10">
    <location>
        <begin position="608"/>
        <end position="633"/>
    </location>
</feature>
<feature type="compositionally biased region" description="Polar residues" evidence="11">
    <location>
        <begin position="867"/>
        <end position="878"/>
    </location>
</feature>
<feature type="transmembrane region" description="Helical" evidence="10">
    <location>
        <begin position="298"/>
        <end position="320"/>
    </location>
</feature>
<evidence type="ECO:0000256" key="11">
    <source>
        <dbReference type="SAM" id="MobiDB-lite"/>
    </source>
</evidence>
<keyword evidence="6 10" id="KW-0184">Conjugation</keyword>
<evidence type="ECO:0000256" key="8">
    <source>
        <dbReference type="ARBA" id="ARBA00023136"/>
    </source>
</evidence>
<keyword evidence="7 10" id="KW-1133">Transmembrane helix</keyword>
<dbReference type="PANTHER" id="PTHR31030:SF1">
    <property type="entry name" value="PLASMA MEMBRANE FUSION PROTEIN PRM1"/>
    <property type="match status" value="1"/>
</dbReference>
<dbReference type="GO" id="GO:0005886">
    <property type="term" value="C:plasma membrane"/>
    <property type="evidence" value="ECO:0007669"/>
    <property type="project" value="UniProtKB-SubCell"/>
</dbReference>
<comment type="caution">
    <text evidence="12">The sequence shown here is derived from an EMBL/GenBank/DDBJ whole genome shotgun (WGS) entry which is preliminary data.</text>
</comment>
<dbReference type="InterPro" id="IPR026777">
    <property type="entry name" value="PRM1"/>
</dbReference>
<feature type="transmembrane region" description="Helical" evidence="10">
    <location>
        <begin position="406"/>
        <end position="428"/>
    </location>
</feature>
<dbReference type="GO" id="GO:0032220">
    <property type="term" value="P:plasma membrane fusion involved in cytogamy"/>
    <property type="evidence" value="ECO:0007669"/>
    <property type="project" value="TreeGrafter"/>
</dbReference>
<keyword evidence="5 10" id="KW-0812">Transmembrane</keyword>
<protein>
    <recommendedName>
        <fullName evidence="10">Plasma membrane fusion protein PRM1</fullName>
    </recommendedName>
</protein>
<evidence type="ECO:0000313" key="13">
    <source>
        <dbReference type="Proteomes" id="UP000559256"/>
    </source>
</evidence>
<feature type="region of interest" description="Disordered" evidence="11">
    <location>
        <begin position="811"/>
        <end position="833"/>
    </location>
</feature>
<organism evidence="12 13">
    <name type="scientific">Tetrapyrgos nigripes</name>
    <dbReference type="NCBI Taxonomy" id="182062"/>
    <lineage>
        <taxon>Eukaryota</taxon>
        <taxon>Fungi</taxon>
        <taxon>Dikarya</taxon>
        <taxon>Basidiomycota</taxon>
        <taxon>Agaricomycotina</taxon>
        <taxon>Agaricomycetes</taxon>
        <taxon>Agaricomycetidae</taxon>
        <taxon>Agaricales</taxon>
        <taxon>Marasmiineae</taxon>
        <taxon>Marasmiaceae</taxon>
        <taxon>Tetrapyrgos</taxon>
    </lineage>
</organism>
<feature type="region of interest" description="Disordered" evidence="11">
    <location>
        <begin position="922"/>
        <end position="978"/>
    </location>
</feature>
<evidence type="ECO:0000256" key="3">
    <source>
        <dbReference type="ARBA" id="ARBA00010780"/>
    </source>
</evidence>
<comment type="similarity">
    <text evidence="3 10">Belongs to the PRM1 family.</text>
</comment>
<feature type="transmembrane region" description="Helical" evidence="10">
    <location>
        <begin position="128"/>
        <end position="149"/>
    </location>
</feature>
<name>A0A8H5D8E7_9AGAR</name>
<gene>
    <name evidence="12" type="ORF">D9758_006370</name>
</gene>
<sequence length="1054" mass="114776">MSLPPPTYDAHYSPPGLKPYLELPHLLSLTWLAYPILSLIFIAFRLQLSLDSSQDAIASAKDNLLASCKAAEGAATSAASMPRFLATATNAQIADAVNGSMNAARATLILALTIMEAIINFIIDIYRSTLFCFLELVIRGGLAIIIAAVQEFSNVVREAAQGLQTGIQDSINGANSVIKDAIDGINKINPFSDISVPTIPVPDLSSLNNVTLPASFTDALTKLNDTLPTFNEIKDKIEQVIDTPFELLKKDINETFTGINFNSSTLPVPQQNNLAFCNDMDLSVVDDLGQDLVKAAKIGIIIIILLILILIGLNCLLEWYKWRCQKAHLEYTRQAWSTDPTLYQQPKIVAPTPQVTLSDHNLLMLQANGAHPLVTRIVNQISARLRLSPSKHTNLSWFLHYIFHPPALACFLIGFFGILSVQIQLLALGPLIDKYDDRVASTASDFTSTIAASINGSMYNQSSAYANDVNSQILTIQTTINDGMFGWVNDTTTTLNDTLNSFYDEIQGAVSAVFNGTILEQPAQEFLKCFIGSKVEALENALTFLHDNLHVDMPVINETVLVLSPQDVDAASKPIAAAALGSGNGDDNGGLVAKLVNAYADSLRKERVMFAIFLGLWGLVVLMAVGIVFWHSYGKDLVEKRKRRNWEKTQRGGGEGFVTPFRVTPPHSASANEKGLNSHLPDFTPLPSPTRRSPSPKPPSFRVNNISRVGSGPTTEQGEGHGWTGFFGGLTEKKIPKFKPVRKPTGRFPTISYPKRLTSFGRKSSHDDEEDARAPPVPSMANRSVGIDDADDENKRNTAWYSGIFSTMTGRKAPEPSYPALSSSGSDTSSTRRLRPNLRISIERASTLRDQEISAATVPSNDADHATMNSRWSTSPVEQQERIAPWMGVLSPTRRSYTQAQAPSRKDVTSSIPADVNSVYESSQMHIDSTKATTSPSPFSPPLSLAPPLHHGFTGETNNNKRNLAPPPDSHRRSSSVPGLLSASFATPGSAFSNASNMSDSSPMTRYLTSNHARRSSSSLNPFATPFDDEHRVTIQQAPARKSMTTNPFTVVAI</sequence>
<evidence type="ECO:0000256" key="5">
    <source>
        <dbReference type="ARBA" id="ARBA00022692"/>
    </source>
</evidence>
<evidence type="ECO:0000313" key="12">
    <source>
        <dbReference type="EMBL" id="KAF5355577.1"/>
    </source>
</evidence>
<keyword evidence="13" id="KW-1185">Reference proteome</keyword>
<feature type="region of interest" description="Disordered" evidence="11">
    <location>
        <begin position="645"/>
        <end position="793"/>
    </location>
</feature>
<evidence type="ECO:0000256" key="6">
    <source>
        <dbReference type="ARBA" id="ARBA00022971"/>
    </source>
</evidence>
<dbReference type="PANTHER" id="PTHR31030">
    <property type="entry name" value="PLASMA MEMBRANE FUSION PROTEIN PRM1"/>
    <property type="match status" value="1"/>
</dbReference>
<keyword evidence="4 10" id="KW-1003">Cell membrane</keyword>
<accession>A0A8H5D8E7</accession>
<evidence type="ECO:0000256" key="2">
    <source>
        <dbReference type="ARBA" id="ARBA00004651"/>
    </source>
</evidence>
<evidence type="ECO:0000256" key="7">
    <source>
        <dbReference type="ARBA" id="ARBA00022989"/>
    </source>
</evidence>
<comment type="caution">
    <text evidence="10">Lacks conserved residue(s) required for the propagation of feature annotation.</text>
</comment>
<dbReference type="Proteomes" id="UP000559256">
    <property type="component" value="Unassembled WGS sequence"/>
</dbReference>
<dbReference type="AlphaFoldDB" id="A0A8H5D8E7"/>
<feature type="transmembrane region" description="Helical" evidence="10">
    <location>
        <begin position="23"/>
        <end position="44"/>
    </location>
</feature>
<reference evidence="12 13" key="1">
    <citation type="journal article" date="2020" name="ISME J.">
        <title>Uncovering the hidden diversity of litter-decomposition mechanisms in mushroom-forming fungi.</title>
        <authorList>
            <person name="Floudas D."/>
            <person name="Bentzer J."/>
            <person name="Ahren D."/>
            <person name="Johansson T."/>
            <person name="Persson P."/>
            <person name="Tunlid A."/>
        </authorList>
    </citation>
    <scope>NUCLEOTIDE SEQUENCE [LARGE SCALE GENOMIC DNA]</scope>
    <source>
        <strain evidence="12 13">CBS 291.85</strain>
    </source>
</reference>
<dbReference type="EMBL" id="JAACJM010000056">
    <property type="protein sequence ID" value="KAF5355577.1"/>
    <property type="molecule type" value="Genomic_DNA"/>
</dbReference>
<feature type="compositionally biased region" description="Basic residues" evidence="11">
    <location>
        <begin position="736"/>
        <end position="745"/>
    </location>
</feature>
<comment type="function">
    <text evidence="1 10">Involved in cell fusion during mating by stabilizing the plasma membrane fusion event.</text>
</comment>
<evidence type="ECO:0000256" key="1">
    <source>
        <dbReference type="ARBA" id="ARBA00002512"/>
    </source>
</evidence>
<evidence type="ECO:0000256" key="10">
    <source>
        <dbReference type="RuleBase" id="RU366035"/>
    </source>
</evidence>
<keyword evidence="9" id="KW-0325">Glycoprotein</keyword>
<feature type="compositionally biased region" description="Low complexity" evidence="11">
    <location>
        <begin position="822"/>
        <end position="831"/>
    </location>
</feature>
<feature type="transmembrane region" description="Helical" evidence="10">
    <location>
        <begin position="103"/>
        <end position="122"/>
    </location>
</feature>
<evidence type="ECO:0000256" key="9">
    <source>
        <dbReference type="ARBA" id="ARBA00023180"/>
    </source>
</evidence>
<proteinExistence type="inferred from homology"/>
<feature type="compositionally biased region" description="Polar residues" evidence="11">
    <location>
        <begin position="922"/>
        <end position="934"/>
    </location>
</feature>
<feature type="compositionally biased region" description="Polar residues" evidence="11">
    <location>
        <begin position="702"/>
        <end position="717"/>
    </location>
</feature>
<dbReference type="GO" id="GO:0043332">
    <property type="term" value="C:mating projection tip"/>
    <property type="evidence" value="ECO:0007669"/>
    <property type="project" value="UniProtKB-UniRule"/>
</dbReference>
<feature type="region of interest" description="Disordered" evidence="11">
    <location>
        <begin position="857"/>
        <end position="880"/>
    </location>
</feature>
<dbReference type="OrthoDB" id="10248838at2759"/>
<keyword evidence="8 10" id="KW-0472">Membrane</keyword>